<evidence type="ECO:0000313" key="2">
    <source>
        <dbReference type="Proteomes" id="UP000248333"/>
    </source>
</evidence>
<dbReference type="Proteomes" id="UP000248333">
    <property type="component" value="Unassembled WGS sequence"/>
</dbReference>
<accession>A0A318NIW9</accession>
<organism evidence="1 2">
    <name type="scientific">Micromonospora arborensis</name>
    <dbReference type="NCBI Taxonomy" id="2116518"/>
    <lineage>
        <taxon>Bacteria</taxon>
        <taxon>Bacillati</taxon>
        <taxon>Actinomycetota</taxon>
        <taxon>Actinomycetes</taxon>
        <taxon>Micromonosporales</taxon>
        <taxon>Micromonosporaceae</taxon>
        <taxon>Micromonospora</taxon>
    </lineage>
</organism>
<sequence length="128" mass="13949">MRDGVKDGVTTWRAPGHTLRVVPGSPWRCADGADIIASLDADLPPNPTAKVGEGGRDGIGHRAAWLYRQDGDVRFSLYGYTFVGATYLETVFTGADSADLGWAFDAWRSVTIRRQWPDEVSPGSRGPR</sequence>
<comment type="caution">
    <text evidence="1">The sequence shown here is derived from an EMBL/GenBank/DDBJ whole genome shotgun (WGS) entry which is preliminary data.</text>
</comment>
<keyword evidence="2" id="KW-1185">Reference proteome</keyword>
<name>A0A318NIW9_9ACTN</name>
<protein>
    <submittedName>
        <fullName evidence="1">Uncharacterized protein</fullName>
    </submittedName>
</protein>
<dbReference type="EMBL" id="PYBV01000028">
    <property type="protein sequence ID" value="PYC67281.1"/>
    <property type="molecule type" value="Genomic_DNA"/>
</dbReference>
<dbReference type="AlphaFoldDB" id="A0A318NIW9"/>
<reference evidence="1 2" key="1">
    <citation type="submission" date="2018-03" db="EMBL/GenBank/DDBJ databases">
        <title>Bioinformatic expansion and discovery of thiopeptide antibiotics.</title>
        <authorList>
            <person name="Schwalen C.J."/>
            <person name="Hudson G.A."/>
            <person name="Mitchell D.A."/>
        </authorList>
    </citation>
    <scope>NUCLEOTIDE SEQUENCE [LARGE SCALE GENOMIC DNA]</scope>
    <source>
        <strain evidence="1 2">NRRL 8041</strain>
    </source>
</reference>
<proteinExistence type="predicted"/>
<gene>
    <name evidence="1" type="ORF">C7C45_22740</name>
</gene>
<evidence type="ECO:0000313" key="1">
    <source>
        <dbReference type="EMBL" id="PYC67281.1"/>
    </source>
</evidence>